<evidence type="ECO:0000313" key="6">
    <source>
        <dbReference type="EMBL" id="PAU77925.1"/>
    </source>
</evidence>
<dbReference type="GO" id="GO:0004553">
    <property type="term" value="F:hydrolase activity, hydrolyzing O-glycosyl compounds"/>
    <property type="evidence" value="ECO:0007669"/>
    <property type="project" value="InterPro"/>
</dbReference>
<dbReference type="AlphaFoldDB" id="A0A2A2EZV7"/>
<proteinExistence type="inferred from homology"/>
<feature type="chain" id="PRO_5013013913" evidence="3">
    <location>
        <begin position="26"/>
        <end position="649"/>
    </location>
</feature>
<gene>
    <name evidence="6" type="ORF">CK498_04065</name>
</gene>
<dbReference type="InterPro" id="IPR008939">
    <property type="entry name" value="Lytic_TGlycosylase_superhlx_U"/>
</dbReference>
<sequence>MQHIRLARGAVTLFTALALSLPLHADQSRDQAMRDALEAARNQEWSRVDAAGIDDHLLAGYVEYHRLRARLPQAEPGQILDFMERHADSPLAEWMRGQAQTRYGQAGRFGSLLAVSDGVPSGGERQCYYYTALLGSDPAAATEGGRELWMVGHSQPSACDTLFDRLRASGEISAEDVWGRKMLAWQNGESGLMRYLGRLLGSDWDDARDAVERLRGDYSAVTRVPAQVGPGGRGSSAMFAAAMHGFTRADTEAALEAWRKIAPHLSIDSDARHDIEHDLAFYSMVRDVRQNLAWVDEALPRLVSGSLYELRVRNALARRDWQDARQWLERMPEDTLSDSRWQYWLARSNEMLGNSEAANAAYARAAEGRNFFAFAAADRLDQPYALNMERAAFNDDYRQEVANWPVVQRTEALMRIGEQGLANSEWYAAVARASNQEAHALADYAQRQGWYAKLVQTTITGQMWDALEWRFPQAFREDFMHWGRMTGVDPYLLMGIARRESAYNTEALSPAGARGLMQLMPGTATQLSRQLGISDPGPYGVLDPALNIRLGSTYIRDMTNRYSGNRLAAAAAYNAGPGRVDRWLRDSPQEFDLFVESIPFRETRDYVQAVLAYRVIFESLANGGDSRGVAMLTPAERNVRYDASLLARN</sequence>
<evidence type="ECO:0000256" key="1">
    <source>
        <dbReference type="ARBA" id="ARBA00007734"/>
    </source>
</evidence>
<evidence type="ECO:0000256" key="2">
    <source>
        <dbReference type="ARBA" id="ARBA00022729"/>
    </source>
</evidence>
<reference evidence="6 7" key="1">
    <citation type="submission" date="2017-08" db="EMBL/GenBank/DDBJ databases">
        <title>Halomonas alkalisoli sp. nov., isolated from saline alkaline soil.</title>
        <authorList>
            <person name="Wang D."/>
            <person name="Zhang G."/>
        </authorList>
    </citation>
    <scope>NUCLEOTIDE SEQUENCE [LARGE SCALE GENOMIC DNA]</scope>
    <source>
        <strain evidence="6 7">WRN001</strain>
    </source>
</reference>
<dbReference type="RefSeq" id="WP_095619604.1">
    <property type="nucleotide sequence ID" value="NZ_NSKB01000002.1"/>
</dbReference>
<organism evidence="6 7">
    <name type="scientific">Halomonas salipaludis</name>
    <dbReference type="NCBI Taxonomy" id="2032625"/>
    <lineage>
        <taxon>Bacteria</taxon>
        <taxon>Pseudomonadati</taxon>
        <taxon>Pseudomonadota</taxon>
        <taxon>Gammaproteobacteria</taxon>
        <taxon>Oceanospirillales</taxon>
        <taxon>Halomonadaceae</taxon>
        <taxon>Halomonas</taxon>
    </lineage>
</organism>
<dbReference type="InterPro" id="IPR037061">
    <property type="entry name" value="Lytic_TGlycoase_superhlx_L_sf"/>
</dbReference>
<dbReference type="EMBL" id="NSKB01000002">
    <property type="protein sequence ID" value="PAU77925.1"/>
    <property type="molecule type" value="Genomic_DNA"/>
</dbReference>
<dbReference type="Pfam" id="PF01464">
    <property type="entry name" value="SLT"/>
    <property type="match status" value="1"/>
</dbReference>
<dbReference type="Gene3D" id="1.10.530.10">
    <property type="match status" value="1"/>
</dbReference>
<dbReference type="InterPro" id="IPR008258">
    <property type="entry name" value="Transglycosylase_SLT_dom_1"/>
</dbReference>
<evidence type="ECO:0000313" key="7">
    <source>
        <dbReference type="Proteomes" id="UP000217771"/>
    </source>
</evidence>
<feature type="domain" description="Transglycosylase SLT" evidence="4">
    <location>
        <begin position="481"/>
        <end position="587"/>
    </location>
</feature>
<dbReference type="OrthoDB" id="92254at2"/>
<dbReference type="Gene3D" id="1.10.1240.20">
    <property type="entry name" value="Lytic transglycosylase, superhelical linker domain"/>
    <property type="match status" value="1"/>
</dbReference>
<dbReference type="Gene3D" id="1.25.20.10">
    <property type="entry name" value="Bacterial muramidases"/>
    <property type="match status" value="1"/>
</dbReference>
<evidence type="ECO:0000259" key="4">
    <source>
        <dbReference type="Pfam" id="PF01464"/>
    </source>
</evidence>
<keyword evidence="2 3" id="KW-0732">Signal</keyword>
<dbReference type="PANTHER" id="PTHR37423:SF5">
    <property type="entry name" value="SOLUBLE LYTIC MUREIN TRANSGLYCOSYLASE"/>
    <property type="match status" value="1"/>
</dbReference>
<dbReference type="Pfam" id="PF14718">
    <property type="entry name" value="SLT_L"/>
    <property type="match status" value="1"/>
</dbReference>
<comment type="caution">
    <text evidence="6">The sequence shown here is derived from an EMBL/GenBank/DDBJ whole genome shotgun (WGS) entry which is preliminary data.</text>
</comment>
<protein>
    <submittedName>
        <fullName evidence="6">Lytic murein transglycosylase</fullName>
    </submittedName>
</protein>
<name>A0A2A2EZV7_9GAMM</name>
<dbReference type="SUPFAM" id="SSF48435">
    <property type="entry name" value="Bacterial muramidases"/>
    <property type="match status" value="1"/>
</dbReference>
<evidence type="ECO:0000259" key="5">
    <source>
        <dbReference type="Pfam" id="PF14718"/>
    </source>
</evidence>
<dbReference type="InterPro" id="IPR012289">
    <property type="entry name" value="Lytic_TGlycosylase_superhlx_L"/>
</dbReference>
<comment type="similarity">
    <text evidence="1">Belongs to the transglycosylase Slt family.</text>
</comment>
<dbReference type="PANTHER" id="PTHR37423">
    <property type="entry name" value="SOLUBLE LYTIC MUREIN TRANSGLYCOSYLASE-RELATED"/>
    <property type="match status" value="1"/>
</dbReference>
<dbReference type="Proteomes" id="UP000217771">
    <property type="component" value="Unassembled WGS sequence"/>
</dbReference>
<feature type="signal peptide" evidence="3">
    <location>
        <begin position="1"/>
        <end position="25"/>
    </location>
</feature>
<dbReference type="SUPFAM" id="SSF53955">
    <property type="entry name" value="Lysozyme-like"/>
    <property type="match status" value="1"/>
</dbReference>
<accession>A0A2A2EZV7</accession>
<dbReference type="GO" id="GO:0042597">
    <property type="term" value="C:periplasmic space"/>
    <property type="evidence" value="ECO:0007669"/>
    <property type="project" value="InterPro"/>
</dbReference>
<dbReference type="InterPro" id="IPR023346">
    <property type="entry name" value="Lysozyme-like_dom_sf"/>
</dbReference>
<evidence type="ECO:0000256" key="3">
    <source>
        <dbReference type="SAM" id="SignalP"/>
    </source>
</evidence>
<keyword evidence="7" id="KW-1185">Reference proteome</keyword>
<feature type="domain" description="Lytic transglycosylase superhelical linker" evidence="5">
    <location>
        <begin position="401"/>
        <end position="467"/>
    </location>
</feature>
<dbReference type="CDD" id="cd13401">
    <property type="entry name" value="Slt70-like"/>
    <property type="match status" value="1"/>
</dbReference>